<sequence>MILQKLLCCHSSIESRNNKFLYKYDNRCHPQSQLCSDVCSVVTFVDNGCTTSFTPTASSKVSCSASNVAGSVESKKILSQWSKQLVRDEIYFLQSSAERCIYSKTFVDFQNSCFVIHI</sequence>
<name>A0ABP0FEK5_CLALP</name>
<evidence type="ECO:0000313" key="1">
    <source>
        <dbReference type="EMBL" id="CAK8677323.1"/>
    </source>
</evidence>
<evidence type="ECO:0000313" key="2">
    <source>
        <dbReference type="Proteomes" id="UP001642483"/>
    </source>
</evidence>
<comment type="caution">
    <text evidence="1">The sequence shown here is derived from an EMBL/GenBank/DDBJ whole genome shotgun (WGS) entry which is preliminary data.</text>
</comment>
<proteinExistence type="predicted"/>
<reference evidence="1 2" key="1">
    <citation type="submission" date="2024-02" db="EMBL/GenBank/DDBJ databases">
        <authorList>
            <person name="Daric V."/>
            <person name="Darras S."/>
        </authorList>
    </citation>
    <scope>NUCLEOTIDE SEQUENCE [LARGE SCALE GENOMIC DNA]</scope>
</reference>
<organism evidence="1 2">
    <name type="scientific">Clavelina lepadiformis</name>
    <name type="common">Light-bulb sea squirt</name>
    <name type="synonym">Ascidia lepadiformis</name>
    <dbReference type="NCBI Taxonomy" id="159417"/>
    <lineage>
        <taxon>Eukaryota</taxon>
        <taxon>Metazoa</taxon>
        <taxon>Chordata</taxon>
        <taxon>Tunicata</taxon>
        <taxon>Ascidiacea</taxon>
        <taxon>Aplousobranchia</taxon>
        <taxon>Clavelinidae</taxon>
        <taxon>Clavelina</taxon>
    </lineage>
</organism>
<protein>
    <submittedName>
        <fullName evidence="1">Uncharacterized protein</fullName>
    </submittedName>
</protein>
<dbReference type="EMBL" id="CAWYQH010000046">
    <property type="protein sequence ID" value="CAK8677323.1"/>
    <property type="molecule type" value="Genomic_DNA"/>
</dbReference>
<gene>
    <name evidence="1" type="ORF">CVLEPA_LOCUS6710</name>
</gene>
<dbReference type="Proteomes" id="UP001642483">
    <property type="component" value="Unassembled WGS sequence"/>
</dbReference>
<accession>A0ABP0FEK5</accession>
<keyword evidence="2" id="KW-1185">Reference proteome</keyword>